<dbReference type="SUPFAM" id="SSF50630">
    <property type="entry name" value="Acid proteases"/>
    <property type="match status" value="1"/>
</dbReference>
<dbReference type="Pfam" id="PF05618">
    <property type="entry name" value="Zn_protease"/>
    <property type="match status" value="1"/>
</dbReference>
<dbReference type="RefSeq" id="WP_225696975.1">
    <property type="nucleotide sequence ID" value="NZ_JAIXNE010000001.1"/>
</dbReference>
<name>A0A9X1KVN4_9BACT</name>
<reference evidence="2" key="1">
    <citation type="submission" date="2021-09" db="EMBL/GenBank/DDBJ databases">
        <title>Fulvivirga sp. isolated from coastal sediment.</title>
        <authorList>
            <person name="Yu H."/>
        </authorList>
    </citation>
    <scope>NUCLEOTIDE SEQUENCE</scope>
    <source>
        <strain evidence="2">1062</strain>
    </source>
</reference>
<proteinExistence type="predicted"/>
<dbReference type="EMBL" id="JAIXNE010000001">
    <property type="protein sequence ID" value="MCA6073865.1"/>
    <property type="molecule type" value="Genomic_DNA"/>
</dbReference>
<dbReference type="InterPro" id="IPR008503">
    <property type="entry name" value="Asp_endopeptidase"/>
</dbReference>
<accession>A0A9X1KVN4</accession>
<dbReference type="Gene3D" id="2.40.70.10">
    <property type="entry name" value="Acid Proteases"/>
    <property type="match status" value="1"/>
</dbReference>
<comment type="caution">
    <text evidence="2">The sequence shown here is derived from an EMBL/GenBank/DDBJ whole genome shotgun (WGS) entry which is preliminary data.</text>
</comment>
<organism evidence="2 3">
    <name type="scientific">Fulvivirga sedimenti</name>
    <dbReference type="NCBI Taxonomy" id="2879465"/>
    <lineage>
        <taxon>Bacteria</taxon>
        <taxon>Pseudomonadati</taxon>
        <taxon>Bacteroidota</taxon>
        <taxon>Cytophagia</taxon>
        <taxon>Cytophagales</taxon>
        <taxon>Fulvivirgaceae</taxon>
        <taxon>Fulvivirga</taxon>
    </lineage>
</organism>
<gene>
    <name evidence="2" type="ORF">LDX50_03245</name>
</gene>
<evidence type="ECO:0000313" key="2">
    <source>
        <dbReference type="EMBL" id="MCA6073865.1"/>
    </source>
</evidence>
<protein>
    <submittedName>
        <fullName evidence="2">RimK/LysX family protein</fullName>
    </submittedName>
</protein>
<dbReference type="PANTHER" id="PTHR38037:SF2">
    <property type="entry name" value="ATP-DEPENDENT ZINC PROTEASE DOMAIN-CONTAINING PROTEIN-RELATED"/>
    <property type="match status" value="1"/>
</dbReference>
<evidence type="ECO:0000313" key="3">
    <source>
        <dbReference type="Proteomes" id="UP001139409"/>
    </source>
</evidence>
<evidence type="ECO:0000259" key="1">
    <source>
        <dbReference type="Pfam" id="PF05618"/>
    </source>
</evidence>
<dbReference type="AlphaFoldDB" id="A0A9X1KVN4"/>
<keyword evidence="3" id="KW-1185">Reference proteome</keyword>
<dbReference type="InterPro" id="IPR021109">
    <property type="entry name" value="Peptidase_aspartic_dom_sf"/>
</dbReference>
<dbReference type="Proteomes" id="UP001139409">
    <property type="component" value="Unassembled WGS sequence"/>
</dbReference>
<feature type="domain" description="Retropepsin-like aspartic endopeptidase" evidence="1">
    <location>
        <begin position="6"/>
        <end position="141"/>
    </location>
</feature>
<dbReference type="PANTHER" id="PTHR38037">
    <property type="entry name" value="ZN_PROTEASE DOMAIN-CONTAINING PROTEIN"/>
    <property type="match status" value="1"/>
</dbReference>
<sequence length="148" mass="17285">MTDKYIIGRSDKIDLPDLHLFNLDAKIDTGAFTSAIHYHHAEEIVRDGKKVLHFTLLDPTHPDYNDKSFYFEHYDRREIKNSFGETEERYIITTHVTLFGHQFVAELSLSDRGNLKFPILLGRKLLSKGFIVDVSKRNLSYKQKSKKK</sequence>